<gene>
    <name evidence="1" type="ORF">Fot_50466</name>
</gene>
<proteinExistence type="predicted"/>
<evidence type="ECO:0000313" key="1">
    <source>
        <dbReference type="EMBL" id="KAL2468890.1"/>
    </source>
</evidence>
<organism evidence="1 2">
    <name type="scientific">Forsythia ovata</name>
    <dbReference type="NCBI Taxonomy" id="205694"/>
    <lineage>
        <taxon>Eukaryota</taxon>
        <taxon>Viridiplantae</taxon>
        <taxon>Streptophyta</taxon>
        <taxon>Embryophyta</taxon>
        <taxon>Tracheophyta</taxon>
        <taxon>Spermatophyta</taxon>
        <taxon>Magnoliopsida</taxon>
        <taxon>eudicotyledons</taxon>
        <taxon>Gunneridae</taxon>
        <taxon>Pentapetalae</taxon>
        <taxon>asterids</taxon>
        <taxon>lamiids</taxon>
        <taxon>Lamiales</taxon>
        <taxon>Oleaceae</taxon>
        <taxon>Forsythieae</taxon>
        <taxon>Forsythia</taxon>
    </lineage>
</organism>
<reference evidence="2" key="1">
    <citation type="submission" date="2024-07" db="EMBL/GenBank/DDBJ databases">
        <title>Two chromosome-level genome assemblies of Korean endemic species Abeliophyllum distichum and Forsythia ovata (Oleaceae).</title>
        <authorList>
            <person name="Jang H."/>
        </authorList>
    </citation>
    <scope>NUCLEOTIDE SEQUENCE [LARGE SCALE GENOMIC DNA]</scope>
</reference>
<comment type="caution">
    <text evidence="1">The sequence shown here is derived from an EMBL/GenBank/DDBJ whole genome shotgun (WGS) entry which is preliminary data.</text>
</comment>
<evidence type="ECO:0000313" key="2">
    <source>
        <dbReference type="Proteomes" id="UP001604277"/>
    </source>
</evidence>
<dbReference type="EMBL" id="JBFOLJ010000016">
    <property type="protein sequence ID" value="KAL2468890.1"/>
    <property type="molecule type" value="Genomic_DNA"/>
</dbReference>
<protein>
    <submittedName>
        <fullName evidence="1">Uncharacterized protein</fullName>
    </submittedName>
</protein>
<accession>A0ABD1PY83</accession>
<name>A0ABD1PY83_9LAMI</name>
<dbReference type="AlphaFoldDB" id="A0ABD1PY83"/>
<dbReference type="Proteomes" id="UP001604277">
    <property type="component" value="Unassembled WGS sequence"/>
</dbReference>
<keyword evidence="2" id="KW-1185">Reference proteome</keyword>
<sequence>MLMCFSTVEKEAKFWIPWVHIGGWGFFLRTGKNIRIVLNSIDTHGSVADHYFDPLRPGSARPREMVNQYVNLNLFELLQGRYGSGQSDPESTLLRSPIFIDCYSTIFISK</sequence>